<evidence type="ECO:0000256" key="8">
    <source>
        <dbReference type="ARBA" id="ARBA00022679"/>
    </source>
</evidence>
<proteinExistence type="predicted"/>
<dbReference type="PROSITE" id="PS50894">
    <property type="entry name" value="HPT"/>
    <property type="match status" value="1"/>
</dbReference>
<dbReference type="Pfam" id="PF02895">
    <property type="entry name" value="H-kinase_dim"/>
    <property type="match status" value="1"/>
</dbReference>
<gene>
    <name evidence="20" type="ORF">RASY3_10735</name>
    <name evidence="19" type="ORF">RASY3_19425</name>
</gene>
<evidence type="ECO:0000256" key="14">
    <source>
        <dbReference type="PROSITE-ProRule" id="PRU00110"/>
    </source>
</evidence>
<dbReference type="InterPro" id="IPR051315">
    <property type="entry name" value="Bact_Chemotaxis_CheA"/>
</dbReference>
<dbReference type="InterPro" id="IPR004105">
    <property type="entry name" value="CheA-like_dim"/>
</dbReference>
<keyword evidence="21" id="KW-1185">Reference proteome</keyword>
<dbReference type="AlphaFoldDB" id="A0A011UDW3"/>
<evidence type="ECO:0000256" key="10">
    <source>
        <dbReference type="ARBA" id="ARBA00022777"/>
    </source>
</evidence>
<dbReference type="Gene3D" id="3.30.70.1110">
    <property type="entry name" value="Histidine kinase CheA-like, P2 response regulator-binding domain"/>
    <property type="match status" value="2"/>
</dbReference>
<dbReference type="SMART" id="SM01231">
    <property type="entry name" value="H-kinase_dim"/>
    <property type="match status" value="1"/>
</dbReference>
<dbReference type="InterPro" id="IPR005467">
    <property type="entry name" value="His_kinase_dom"/>
</dbReference>
<dbReference type="SUPFAM" id="SSF55874">
    <property type="entry name" value="ATPase domain of HSP90 chaperone/DNA topoisomerase II/histidine kinase"/>
    <property type="match status" value="1"/>
</dbReference>
<dbReference type="Proteomes" id="UP000021369">
    <property type="component" value="Unassembled WGS sequence"/>
</dbReference>
<evidence type="ECO:0000259" key="16">
    <source>
        <dbReference type="PROSITE" id="PS50109"/>
    </source>
</evidence>
<comment type="caution">
    <text evidence="20">The sequence shown here is derived from an EMBL/GenBank/DDBJ whole genome shotgun (WGS) entry which is preliminary data.</text>
</comment>
<dbReference type="CDD" id="cd00088">
    <property type="entry name" value="HPT"/>
    <property type="match status" value="1"/>
</dbReference>
<evidence type="ECO:0000313" key="19">
    <source>
        <dbReference type="EMBL" id="EXM38353.1"/>
    </source>
</evidence>
<dbReference type="Gene3D" id="1.20.120.160">
    <property type="entry name" value="HPT domain"/>
    <property type="match status" value="1"/>
</dbReference>
<evidence type="ECO:0000256" key="2">
    <source>
        <dbReference type="ARBA" id="ARBA00004496"/>
    </source>
</evidence>
<dbReference type="SUPFAM" id="SSF47384">
    <property type="entry name" value="Homodimeric domain of signal transducing histidine kinase"/>
    <property type="match status" value="1"/>
</dbReference>
<evidence type="ECO:0000313" key="20">
    <source>
        <dbReference type="EMBL" id="EXM38824.1"/>
    </source>
</evidence>
<evidence type="ECO:0000256" key="11">
    <source>
        <dbReference type="ARBA" id="ARBA00022840"/>
    </source>
</evidence>
<dbReference type="SUPFAM" id="SSF50341">
    <property type="entry name" value="CheW-like"/>
    <property type="match status" value="1"/>
</dbReference>
<feature type="modified residue" description="Phosphohistidine" evidence="14">
    <location>
        <position position="55"/>
    </location>
</feature>
<feature type="compositionally biased region" description="Basic and acidic residues" evidence="15">
    <location>
        <begin position="360"/>
        <end position="390"/>
    </location>
</feature>
<dbReference type="InterPro" id="IPR010808">
    <property type="entry name" value="CheA_P2-bd"/>
</dbReference>
<comment type="function">
    <text evidence="13">Involved in the transmission of sensory signals from the chemoreceptors to the flagellar motors. CheA is autophosphorylated; it can transfer its phosphate group to either CheB or CheY.</text>
</comment>
<dbReference type="SMART" id="SM00387">
    <property type="entry name" value="HATPase_c"/>
    <property type="match status" value="1"/>
</dbReference>
<dbReference type="SUPFAM" id="SSF55052">
    <property type="entry name" value="CheY-binding domain of CheA"/>
    <property type="match status" value="1"/>
</dbReference>
<evidence type="ECO:0000256" key="7">
    <source>
        <dbReference type="ARBA" id="ARBA00022553"/>
    </source>
</evidence>
<evidence type="ECO:0000256" key="9">
    <source>
        <dbReference type="ARBA" id="ARBA00022741"/>
    </source>
</evidence>
<dbReference type="Pfam" id="PF07194">
    <property type="entry name" value="P2"/>
    <property type="match status" value="2"/>
</dbReference>
<dbReference type="InterPro" id="IPR036890">
    <property type="entry name" value="HATPase_C_sf"/>
</dbReference>
<dbReference type="InterPro" id="IPR036061">
    <property type="entry name" value="CheW-like_dom_sf"/>
</dbReference>
<evidence type="ECO:0000313" key="21">
    <source>
        <dbReference type="Proteomes" id="UP000021369"/>
    </source>
</evidence>
<dbReference type="PANTHER" id="PTHR43395:SF10">
    <property type="entry name" value="CHEMOTAXIS PROTEIN CHEA"/>
    <property type="match status" value="1"/>
</dbReference>
<evidence type="ECO:0000256" key="12">
    <source>
        <dbReference type="ARBA" id="ARBA00023012"/>
    </source>
</evidence>
<keyword evidence="8" id="KW-0808">Transferase</keyword>
<dbReference type="PANTHER" id="PTHR43395">
    <property type="entry name" value="SENSOR HISTIDINE KINASE CHEA"/>
    <property type="match status" value="1"/>
</dbReference>
<feature type="compositionally biased region" description="Low complexity" evidence="15">
    <location>
        <begin position="391"/>
        <end position="401"/>
    </location>
</feature>
<comment type="subcellular location">
    <subcellularLocation>
        <location evidence="2">Cytoplasm</location>
    </subcellularLocation>
</comment>
<evidence type="ECO:0000259" key="18">
    <source>
        <dbReference type="PROSITE" id="PS50894"/>
    </source>
</evidence>
<evidence type="ECO:0000256" key="15">
    <source>
        <dbReference type="SAM" id="MobiDB-lite"/>
    </source>
</evidence>
<dbReference type="InterPro" id="IPR002545">
    <property type="entry name" value="CheW-lke_dom"/>
</dbReference>
<keyword evidence="12" id="KW-0902">Two-component regulatory system</keyword>
<dbReference type="PATRIC" id="fig|1341156.4.peg.2091"/>
<organism evidence="20 21">
    <name type="scientific">Ruminococcus albus SY3</name>
    <dbReference type="NCBI Taxonomy" id="1341156"/>
    <lineage>
        <taxon>Bacteria</taxon>
        <taxon>Bacillati</taxon>
        <taxon>Bacillota</taxon>
        <taxon>Clostridia</taxon>
        <taxon>Eubacteriales</taxon>
        <taxon>Oscillospiraceae</taxon>
        <taxon>Ruminococcus</taxon>
    </lineage>
</organism>
<feature type="domain" description="HPt" evidence="18">
    <location>
        <begin position="4"/>
        <end position="114"/>
    </location>
</feature>
<protein>
    <recommendedName>
        <fullName evidence="4">Chemotaxis protein CheA</fullName>
        <ecNumber evidence="3">2.7.13.3</ecNumber>
    </recommendedName>
</protein>
<dbReference type="SUPFAM" id="SSF47226">
    <property type="entry name" value="Histidine-containing phosphotransfer domain, HPT domain"/>
    <property type="match status" value="1"/>
</dbReference>
<evidence type="ECO:0000256" key="4">
    <source>
        <dbReference type="ARBA" id="ARBA00021495"/>
    </source>
</evidence>
<dbReference type="Gene3D" id="2.30.30.40">
    <property type="entry name" value="SH3 Domains"/>
    <property type="match status" value="1"/>
</dbReference>
<evidence type="ECO:0000256" key="13">
    <source>
        <dbReference type="ARBA" id="ARBA00035100"/>
    </source>
</evidence>
<dbReference type="SMART" id="SM00260">
    <property type="entry name" value="CheW"/>
    <property type="match status" value="1"/>
</dbReference>
<dbReference type="PROSITE" id="PS50851">
    <property type="entry name" value="CHEW"/>
    <property type="match status" value="1"/>
</dbReference>
<dbReference type="Gene3D" id="3.30.565.10">
    <property type="entry name" value="Histidine kinase-like ATPase, C-terminal domain"/>
    <property type="match status" value="1"/>
</dbReference>
<accession>A0A011UDW3</accession>
<keyword evidence="10" id="KW-0418">Kinase</keyword>
<dbReference type="SMART" id="SM00073">
    <property type="entry name" value="HPT"/>
    <property type="match status" value="1"/>
</dbReference>
<dbReference type="EMBL" id="JEOB01000003">
    <property type="protein sequence ID" value="EXM38824.1"/>
    <property type="molecule type" value="Genomic_DNA"/>
</dbReference>
<keyword evidence="9" id="KW-0547">Nucleotide-binding</keyword>
<evidence type="ECO:0000256" key="5">
    <source>
        <dbReference type="ARBA" id="ARBA00022490"/>
    </source>
</evidence>
<dbReference type="Pfam" id="PF01627">
    <property type="entry name" value="Hpt"/>
    <property type="match status" value="1"/>
</dbReference>
<dbReference type="EMBL" id="JEOB01000004">
    <property type="protein sequence ID" value="EXM38353.1"/>
    <property type="molecule type" value="Genomic_DNA"/>
</dbReference>
<name>A0A011UDW3_RUMAL</name>
<evidence type="ECO:0000256" key="3">
    <source>
        <dbReference type="ARBA" id="ARBA00012438"/>
    </source>
</evidence>
<dbReference type="Gene3D" id="1.10.287.560">
    <property type="entry name" value="Histidine kinase CheA-like, homodimeric domain"/>
    <property type="match status" value="1"/>
</dbReference>
<feature type="region of interest" description="Disordered" evidence="15">
    <location>
        <begin position="360"/>
        <end position="412"/>
    </location>
</feature>
<dbReference type="Pfam" id="PF02518">
    <property type="entry name" value="HATPase_c"/>
    <property type="match status" value="1"/>
</dbReference>
<keyword evidence="5" id="KW-0963">Cytoplasm</keyword>
<dbReference type="InterPro" id="IPR036641">
    <property type="entry name" value="HPT_dom_sf"/>
</dbReference>
<dbReference type="InterPro" id="IPR003594">
    <property type="entry name" value="HATPase_dom"/>
</dbReference>
<dbReference type="InterPro" id="IPR035891">
    <property type="entry name" value="CheY-binding_CheA"/>
</dbReference>
<comment type="catalytic activity">
    <reaction evidence="1">
        <text>ATP + protein L-histidine = ADP + protein N-phospho-L-histidine.</text>
        <dbReference type="EC" id="2.7.13.3"/>
    </reaction>
</comment>
<dbReference type="InterPro" id="IPR004358">
    <property type="entry name" value="Sig_transdc_His_kin-like_C"/>
</dbReference>
<dbReference type="FunFam" id="3.30.565.10:FF:000016">
    <property type="entry name" value="Chemotaxis protein CheA, putative"/>
    <property type="match status" value="1"/>
</dbReference>
<dbReference type="GO" id="GO:0000155">
    <property type="term" value="F:phosphorelay sensor kinase activity"/>
    <property type="evidence" value="ECO:0007669"/>
    <property type="project" value="InterPro"/>
</dbReference>
<dbReference type="InterPro" id="IPR037052">
    <property type="entry name" value="CheA-like_P2_sf"/>
</dbReference>
<dbReference type="GO" id="GO:0006935">
    <property type="term" value="P:chemotaxis"/>
    <property type="evidence" value="ECO:0007669"/>
    <property type="project" value="UniProtKB-KW"/>
</dbReference>
<dbReference type="GO" id="GO:0005524">
    <property type="term" value="F:ATP binding"/>
    <property type="evidence" value="ECO:0007669"/>
    <property type="project" value="UniProtKB-KW"/>
</dbReference>
<evidence type="ECO:0000256" key="6">
    <source>
        <dbReference type="ARBA" id="ARBA00022500"/>
    </source>
</evidence>
<evidence type="ECO:0000256" key="1">
    <source>
        <dbReference type="ARBA" id="ARBA00000085"/>
    </source>
</evidence>
<keyword evidence="7 14" id="KW-0597">Phosphoprotein</keyword>
<dbReference type="InterPro" id="IPR037006">
    <property type="entry name" value="CheA-like_homodim_sf"/>
</dbReference>
<reference evidence="20 21" key="1">
    <citation type="submission" date="2013-06" db="EMBL/GenBank/DDBJ databases">
        <title>Rumen cellulosomics: divergent fiber-degrading strategies revealed by comparative genome-wide analysis of six Ruminococcal strains.</title>
        <authorList>
            <person name="Dassa B."/>
            <person name="Borovok I."/>
            <person name="Lamed R."/>
            <person name="Flint H."/>
            <person name="Yeoman C.J."/>
            <person name="White B."/>
            <person name="Bayer E.A."/>
        </authorList>
    </citation>
    <scope>NUCLEOTIDE SEQUENCE [LARGE SCALE GENOMIC DNA]</scope>
    <source>
        <strain evidence="20 21">SY3</strain>
    </source>
</reference>
<dbReference type="InterPro" id="IPR008207">
    <property type="entry name" value="Sig_transdc_His_kin_Hpt_dom"/>
</dbReference>
<dbReference type="EC" id="2.7.13.3" evidence="3"/>
<keyword evidence="6" id="KW-0145">Chemotaxis</keyword>
<dbReference type="InterPro" id="IPR036097">
    <property type="entry name" value="HisK_dim/P_sf"/>
</dbReference>
<evidence type="ECO:0000259" key="17">
    <source>
        <dbReference type="PROSITE" id="PS50851"/>
    </source>
</evidence>
<dbReference type="OrthoDB" id="9803176at2"/>
<feature type="domain" description="CheW-like" evidence="17">
    <location>
        <begin position="663"/>
        <end position="802"/>
    </location>
</feature>
<dbReference type="RefSeq" id="WP_037288029.1">
    <property type="nucleotide sequence ID" value="NZ_JEOB01000003.1"/>
</dbReference>
<keyword evidence="11" id="KW-0067">ATP-binding</keyword>
<feature type="domain" description="Histidine kinase" evidence="16">
    <location>
        <begin position="425"/>
        <end position="661"/>
    </location>
</feature>
<sequence length="808" mass="88430">MPKFDESMESMVDTFLFETGELLENLDEILMRAEQAEEISMIEESDIAEIFRTMHTIKGSAAMMGLQNMSTLAHAMEDMFFIIREKTYVRTDKAALFDLLYKSSDALKAELENLTDEDIPLTDFSEMIGHIHDLAAFFKGEGGNTEEQSDDVPADIFDDNEPADMLTYKLIYDDACQMPSARAIVLIRKLGAFAEVCRTIPPDMDDDNADGQIKNAGLYIKLVTDDRNAVEKMISAALNVENFELFTRDKLKAKSGGEKGGNNEISIPEGVFLPDDGDELLTYRVTYSESCAMPSARAIVLLRKLGAVSEVCRTLPPDMDADDADDAIKKNGLYIKLITDDTAAVEKMLQSGINVESAVKVDKSDAVKEAPKAGTAEKAEAQKTENKAETQAEQSPKPAAKAQKKEHKEQSMLTVKLEKLDKLLELVSEIVITESAVTSSPDLRELDTNLDRFNKSSRELKKLTDELQDVVMSLRMVPVSTAFQKMNRVVRDMNNTLKKNANLVFRGEDTEVDKSIIDMLGDPLMHIVRNAVDHGIETPEERAASGKKNPPTVTLSAGYESNEVVISCKDNGAGMDAAKIMAKAKKNGLLTKPESEYTEREIFNFVVAAGFSTNETVTQYSGRGVGMDVVKQNIEKVGGKLTVNSKLGKGSTFTIRIPLSLSIVDVLSVEIGSSSISIPALSVREAFSCTAENVITDPDGNEFVYLRDKCLPLIRLGEKLQLNTDITDPTEGICIYCREGAYEAVLLADSIVCDQQVVVKPFSPLLDGLHLKEAGLAGCSILGDGSITIILDMLSLLGGEKGEETSNG</sequence>
<dbReference type="PRINTS" id="PR00344">
    <property type="entry name" value="BCTRLSENSOR"/>
</dbReference>
<dbReference type="GO" id="GO:0005737">
    <property type="term" value="C:cytoplasm"/>
    <property type="evidence" value="ECO:0007669"/>
    <property type="project" value="UniProtKB-SubCell"/>
</dbReference>
<dbReference type="Pfam" id="PF01584">
    <property type="entry name" value="CheW"/>
    <property type="match status" value="1"/>
</dbReference>
<dbReference type="PROSITE" id="PS50109">
    <property type="entry name" value="HIS_KIN"/>
    <property type="match status" value="1"/>
</dbReference>